<dbReference type="AlphaFoldDB" id="A0A9W9XKC3"/>
<comment type="caution">
    <text evidence="1">The sequence shown here is derived from an EMBL/GenBank/DDBJ whole genome shotgun (WGS) entry which is preliminary data.</text>
</comment>
<evidence type="ECO:0000313" key="1">
    <source>
        <dbReference type="EMBL" id="KAJ5494567.1"/>
    </source>
</evidence>
<proteinExistence type="predicted"/>
<accession>A0A9W9XKC3</accession>
<dbReference type="OrthoDB" id="3478523at2759"/>
<organism evidence="1 2">
    <name type="scientific">Penicillium fimorum</name>
    <dbReference type="NCBI Taxonomy" id="1882269"/>
    <lineage>
        <taxon>Eukaryota</taxon>
        <taxon>Fungi</taxon>
        <taxon>Dikarya</taxon>
        <taxon>Ascomycota</taxon>
        <taxon>Pezizomycotina</taxon>
        <taxon>Eurotiomycetes</taxon>
        <taxon>Eurotiomycetidae</taxon>
        <taxon>Eurotiales</taxon>
        <taxon>Aspergillaceae</taxon>
        <taxon>Penicillium</taxon>
    </lineage>
</organism>
<keyword evidence="2" id="KW-1185">Reference proteome</keyword>
<protein>
    <submittedName>
        <fullName evidence="1">Uncharacterized protein</fullName>
    </submittedName>
</protein>
<reference evidence="1" key="1">
    <citation type="submission" date="2022-12" db="EMBL/GenBank/DDBJ databases">
        <authorList>
            <person name="Petersen C."/>
        </authorList>
    </citation>
    <scope>NUCLEOTIDE SEQUENCE</scope>
    <source>
        <strain evidence="1">IBT 29495</strain>
    </source>
</reference>
<gene>
    <name evidence="1" type="ORF">N7463_010654</name>
</gene>
<evidence type="ECO:0000313" key="2">
    <source>
        <dbReference type="Proteomes" id="UP001149954"/>
    </source>
</evidence>
<dbReference type="Proteomes" id="UP001149954">
    <property type="component" value="Unassembled WGS sequence"/>
</dbReference>
<name>A0A9W9XKC3_9EURO</name>
<reference evidence="1" key="2">
    <citation type="journal article" date="2023" name="IMA Fungus">
        <title>Comparative genomic study of the Penicillium genus elucidates a diverse pangenome and 15 lateral gene transfer events.</title>
        <authorList>
            <person name="Petersen C."/>
            <person name="Sorensen T."/>
            <person name="Nielsen M.R."/>
            <person name="Sondergaard T.E."/>
            <person name="Sorensen J.L."/>
            <person name="Fitzpatrick D.A."/>
            <person name="Frisvad J.C."/>
            <person name="Nielsen K.L."/>
        </authorList>
    </citation>
    <scope>NUCLEOTIDE SEQUENCE</scope>
    <source>
        <strain evidence="1">IBT 29495</strain>
    </source>
</reference>
<sequence length="385" mass="44271">MHKTTSLGSIIHSFEAIPTELAHQIIDDLRVWDVLKLLCYQNDRVDDSIMSHPICSIIIPSDLQSISKIRFATEFYRVFFSKLGKRHVPNDSILSLNIHCVDRQKIDTILGYMNVRIHRRIKKHCLPFHLSHFGRSKNISFAVWRPLEFAYSFEELKECWDDIQAAKTTLFKQMASELHWAADILEANPDILKRTLDPGQERRPNTAHIVSRMRRAAAKIVRSPREEFVCSEHFSSMLLPIIPFDSALNEMICLMQSRGIVMGNQVVTDSLPPSITKLIQVVICGMPCFYMSPIELRTPSYMKMKPNANEKGEIPRTGNTLWSEQLKIPVSIDGPFFTPFKTGNVYAFRRSPSVGWDPHSEMEKEWLESFVGLYRYLNGKLDISG</sequence>
<dbReference type="EMBL" id="JAPWDS010000006">
    <property type="protein sequence ID" value="KAJ5494567.1"/>
    <property type="molecule type" value="Genomic_DNA"/>
</dbReference>